<evidence type="ECO:0000256" key="1">
    <source>
        <dbReference type="SAM" id="MobiDB-lite"/>
    </source>
</evidence>
<feature type="region of interest" description="Disordered" evidence="1">
    <location>
        <begin position="158"/>
        <end position="205"/>
    </location>
</feature>
<comment type="caution">
    <text evidence="2">The sequence shown here is derived from an EMBL/GenBank/DDBJ whole genome shotgun (WGS) entry which is preliminary data.</text>
</comment>
<dbReference type="Proteomes" id="UP001210925">
    <property type="component" value="Unassembled WGS sequence"/>
</dbReference>
<protein>
    <submittedName>
        <fullName evidence="2">Uncharacterized protein</fullName>
    </submittedName>
</protein>
<organism evidence="2 3">
    <name type="scientific">Boothiomyces macroporosus</name>
    <dbReference type="NCBI Taxonomy" id="261099"/>
    <lineage>
        <taxon>Eukaryota</taxon>
        <taxon>Fungi</taxon>
        <taxon>Fungi incertae sedis</taxon>
        <taxon>Chytridiomycota</taxon>
        <taxon>Chytridiomycota incertae sedis</taxon>
        <taxon>Chytridiomycetes</taxon>
        <taxon>Rhizophydiales</taxon>
        <taxon>Terramycetaceae</taxon>
        <taxon>Boothiomyces</taxon>
    </lineage>
</organism>
<feature type="compositionally biased region" description="Pro residues" evidence="1">
    <location>
        <begin position="172"/>
        <end position="197"/>
    </location>
</feature>
<gene>
    <name evidence="2" type="ORF">HK103_005553</name>
</gene>
<accession>A0AAD5Y2Q6</accession>
<evidence type="ECO:0000313" key="2">
    <source>
        <dbReference type="EMBL" id="KAJ3256424.1"/>
    </source>
</evidence>
<proteinExistence type="predicted"/>
<keyword evidence="3" id="KW-1185">Reference proteome</keyword>
<reference evidence="2" key="1">
    <citation type="submission" date="2020-05" db="EMBL/GenBank/DDBJ databases">
        <title>Phylogenomic resolution of chytrid fungi.</title>
        <authorList>
            <person name="Stajich J.E."/>
            <person name="Amses K."/>
            <person name="Simmons R."/>
            <person name="Seto K."/>
            <person name="Myers J."/>
            <person name="Bonds A."/>
            <person name="Quandt C.A."/>
            <person name="Barry K."/>
            <person name="Liu P."/>
            <person name="Grigoriev I."/>
            <person name="Longcore J.E."/>
            <person name="James T.Y."/>
        </authorList>
    </citation>
    <scope>NUCLEOTIDE SEQUENCE</scope>
    <source>
        <strain evidence="2">PLAUS21</strain>
    </source>
</reference>
<dbReference type="EMBL" id="JADGKB010000051">
    <property type="protein sequence ID" value="KAJ3256424.1"/>
    <property type="molecule type" value="Genomic_DNA"/>
</dbReference>
<name>A0AAD5Y2Q6_9FUNG</name>
<sequence>MQTIFILAAAQAVFAEARYRYSKHHSSNGRFSKQFAIAVGQSCTYGPDISACTGNYFLTCDPTSQRWTVQNTCANLCSIDVGPYNCNNNSGGNAPVPPVNPNSGIVAGQTCSSQNGDVSACNGHNFLTCDKPSQRWVVQNTCNPSTCDQVVNPHDCTNYNQGGNQGGNQNPPNNPPPNNPPNNPPPNNPPNNPPPVQGLPVSGGP</sequence>
<feature type="non-terminal residue" evidence="2">
    <location>
        <position position="205"/>
    </location>
</feature>
<evidence type="ECO:0000313" key="3">
    <source>
        <dbReference type="Proteomes" id="UP001210925"/>
    </source>
</evidence>
<dbReference type="AlphaFoldDB" id="A0AAD5Y2Q6"/>